<reference evidence="3 4" key="1">
    <citation type="submission" date="2024-10" db="EMBL/GenBank/DDBJ databases">
        <title>Updated reference genomes for cyclostephanoid diatoms.</title>
        <authorList>
            <person name="Roberts W.R."/>
            <person name="Alverson A.J."/>
        </authorList>
    </citation>
    <scope>NUCLEOTIDE SEQUENCE [LARGE SCALE GENOMIC DNA]</scope>
    <source>
        <strain evidence="3 4">AJA010-31</strain>
    </source>
</reference>
<evidence type="ECO:0000259" key="2">
    <source>
        <dbReference type="PROSITE" id="PS51471"/>
    </source>
</evidence>
<dbReference type="Proteomes" id="UP001530400">
    <property type="component" value="Unassembled WGS sequence"/>
</dbReference>
<dbReference type="PANTHER" id="PTHR47990">
    <property type="entry name" value="2-OXOGLUTARATE (2OG) AND FE(II)-DEPENDENT OXYGENASE SUPERFAMILY PROTEIN-RELATED"/>
    <property type="match status" value="1"/>
</dbReference>
<evidence type="ECO:0000256" key="1">
    <source>
        <dbReference type="RuleBase" id="RU003682"/>
    </source>
</evidence>
<organism evidence="3 4">
    <name type="scientific">Cyclotella atomus</name>
    <dbReference type="NCBI Taxonomy" id="382360"/>
    <lineage>
        <taxon>Eukaryota</taxon>
        <taxon>Sar</taxon>
        <taxon>Stramenopiles</taxon>
        <taxon>Ochrophyta</taxon>
        <taxon>Bacillariophyta</taxon>
        <taxon>Coscinodiscophyceae</taxon>
        <taxon>Thalassiosirophycidae</taxon>
        <taxon>Stephanodiscales</taxon>
        <taxon>Stephanodiscaceae</taxon>
        <taxon>Cyclotella</taxon>
    </lineage>
</organism>
<proteinExistence type="inferred from homology"/>
<dbReference type="Gene3D" id="2.60.120.330">
    <property type="entry name" value="B-lactam Antibiotic, Isopenicillin N Synthase, Chain"/>
    <property type="match status" value="1"/>
</dbReference>
<evidence type="ECO:0000313" key="3">
    <source>
        <dbReference type="EMBL" id="KAL3782945.1"/>
    </source>
</evidence>
<dbReference type="InterPro" id="IPR005123">
    <property type="entry name" value="Oxoglu/Fe-dep_dioxygenase_dom"/>
</dbReference>
<dbReference type="GO" id="GO:0016491">
    <property type="term" value="F:oxidoreductase activity"/>
    <property type="evidence" value="ECO:0007669"/>
    <property type="project" value="UniProtKB-KW"/>
</dbReference>
<name>A0ABD3P3X4_9STRA</name>
<dbReference type="InterPro" id="IPR050231">
    <property type="entry name" value="Iron_ascorbate_oxido_reductase"/>
</dbReference>
<dbReference type="AlphaFoldDB" id="A0ABD3P3X4"/>
<dbReference type="SUPFAM" id="SSF51197">
    <property type="entry name" value="Clavaminate synthase-like"/>
    <property type="match status" value="1"/>
</dbReference>
<dbReference type="GO" id="GO:0046872">
    <property type="term" value="F:metal ion binding"/>
    <property type="evidence" value="ECO:0007669"/>
    <property type="project" value="UniProtKB-KW"/>
</dbReference>
<keyword evidence="1" id="KW-0408">Iron</keyword>
<keyword evidence="1" id="KW-0479">Metal-binding</keyword>
<evidence type="ECO:0000313" key="4">
    <source>
        <dbReference type="Proteomes" id="UP001530400"/>
    </source>
</evidence>
<gene>
    <name evidence="3" type="ORF">ACHAWO_011394</name>
</gene>
<keyword evidence="1" id="KW-0560">Oxidoreductase</keyword>
<accession>A0ABD3P3X4</accession>
<dbReference type="PROSITE" id="PS51471">
    <property type="entry name" value="FE2OG_OXY"/>
    <property type="match status" value="1"/>
</dbReference>
<feature type="domain" description="Fe2OG dioxygenase" evidence="2">
    <location>
        <begin position="284"/>
        <end position="410"/>
    </location>
</feature>
<comment type="similarity">
    <text evidence="1">Belongs to the iron/ascorbate-dependent oxidoreductase family.</text>
</comment>
<protein>
    <recommendedName>
        <fullName evidence="2">Fe2OG dioxygenase domain-containing protein</fullName>
    </recommendedName>
</protein>
<keyword evidence="4" id="KW-1185">Reference proteome</keyword>
<comment type="caution">
    <text evidence="3">The sequence shown here is derived from an EMBL/GenBank/DDBJ whole genome shotgun (WGS) entry which is preliminary data.</text>
</comment>
<sequence>MKINASLQSLFCAVVLGVNQSNGFLASVSIVRRQMITLNAHGPQENGGVFGFQDRPLLKKFGQDIHRRVMDSAQGRHRKGKIGAYTSKEIIPRLDMQCSTAAYGLNDLSIASRQEIREAFSESENTFNSRLHGRSSGSGCVIIRLQGEDAVAMHKLVNYADRFFDQVDSIEGKEVADVGVFRVANHVYVGFDENVNDGKMQFLDTRIFSGTEGGGHNAMLLPIELQKLMGSASMNDAHNGMNTLFDIGSQITSAVLRMPSKSANKLIDDGTSVDDTTRVLANKVSNSYHRLIRYLKPDENATGAAFEPHVDSSFLTMIPMPKLPGLEIWCPSRSTTDDGSREWGEWVQPTLQADEQLNDGNAYIIVMAGHFLELTSDGKVPTCIHRVIPPSNKNTGMYQPRISGPLFLRPRIGEDALLDVDNDLKLESDKSSTEPMTNGLYHEKGLLDECDKMHLWSAHDVIKS</sequence>
<dbReference type="EMBL" id="JALLPJ020000786">
    <property type="protein sequence ID" value="KAL3782945.1"/>
    <property type="molecule type" value="Genomic_DNA"/>
</dbReference>
<dbReference type="InterPro" id="IPR027443">
    <property type="entry name" value="IPNS-like_sf"/>
</dbReference>